<feature type="transmembrane region" description="Helical" evidence="8">
    <location>
        <begin position="220"/>
        <end position="238"/>
    </location>
</feature>
<feature type="transmembrane region" description="Helical" evidence="8">
    <location>
        <begin position="27"/>
        <end position="52"/>
    </location>
</feature>
<evidence type="ECO:0000256" key="6">
    <source>
        <dbReference type="ARBA" id="ARBA00022989"/>
    </source>
</evidence>
<feature type="transmembrane region" description="Helical" evidence="8">
    <location>
        <begin position="159"/>
        <end position="177"/>
    </location>
</feature>
<keyword evidence="3" id="KW-0813">Transport</keyword>
<feature type="transmembrane region" description="Helical" evidence="8">
    <location>
        <begin position="189"/>
        <end position="208"/>
    </location>
</feature>
<keyword evidence="4 8" id="KW-1003">Cell membrane</keyword>
<reference evidence="9 10" key="1">
    <citation type="journal article" date="2016" name="Nat. Commun.">
        <title>Thousands of microbial genomes shed light on interconnected biogeochemical processes in an aquifer system.</title>
        <authorList>
            <person name="Anantharaman K."/>
            <person name="Brown C.T."/>
            <person name="Hug L.A."/>
            <person name="Sharon I."/>
            <person name="Castelle C.J."/>
            <person name="Probst A.J."/>
            <person name="Thomas B.C."/>
            <person name="Singh A."/>
            <person name="Wilkins M.J."/>
            <person name="Karaoz U."/>
            <person name="Brodie E.L."/>
            <person name="Williams K.H."/>
            <person name="Hubbard S.S."/>
            <person name="Banfield J.F."/>
        </authorList>
    </citation>
    <scope>NUCLEOTIDE SEQUENCE [LARGE SCALE GENOMIC DNA]</scope>
</reference>
<feature type="transmembrane region" description="Helical" evidence="8">
    <location>
        <begin position="64"/>
        <end position="82"/>
    </location>
</feature>
<comment type="similarity">
    <text evidence="2 8">Belongs to the 4-toluene sulfonate uptake permease (TSUP) (TC 2.A.102) family.</text>
</comment>
<feature type="transmembrane region" description="Helical" evidence="8">
    <location>
        <begin position="94"/>
        <end position="112"/>
    </location>
</feature>
<keyword evidence="6 8" id="KW-1133">Transmembrane helix</keyword>
<dbReference type="Pfam" id="PF01925">
    <property type="entry name" value="TauE"/>
    <property type="match status" value="1"/>
</dbReference>
<dbReference type="AlphaFoldDB" id="A0A1G1Y439"/>
<name>A0A1G1Y439_9BACT</name>
<comment type="subcellular location">
    <subcellularLocation>
        <location evidence="1 8">Cell membrane</location>
        <topology evidence="1 8">Multi-pass membrane protein</topology>
    </subcellularLocation>
</comment>
<evidence type="ECO:0000256" key="5">
    <source>
        <dbReference type="ARBA" id="ARBA00022692"/>
    </source>
</evidence>
<proteinExistence type="inferred from homology"/>
<keyword evidence="7 8" id="KW-0472">Membrane</keyword>
<dbReference type="Proteomes" id="UP000178240">
    <property type="component" value="Unassembled WGS sequence"/>
</dbReference>
<dbReference type="PANTHER" id="PTHR30269:SF37">
    <property type="entry name" value="MEMBRANE TRANSPORTER PROTEIN"/>
    <property type="match status" value="1"/>
</dbReference>
<dbReference type="EMBL" id="MHIE01000003">
    <property type="protein sequence ID" value="OGY46540.1"/>
    <property type="molecule type" value="Genomic_DNA"/>
</dbReference>
<evidence type="ECO:0000313" key="10">
    <source>
        <dbReference type="Proteomes" id="UP000178240"/>
    </source>
</evidence>
<organism evidence="9 10">
    <name type="scientific">Candidatus Buchananbacteria bacterium RIFCSPHIGHO2_01_FULL_44_11</name>
    <dbReference type="NCBI Taxonomy" id="1797535"/>
    <lineage>
        <taxon>Bacteria</taxon>
        <taxon>Candidatus Buchananiibacteriota</taxon>
    </lineage>
</organism>
<evidence type="ECO:0000256" key="4">
    <source>
        <dbReference type="ARBA" id="ARBA00022475"/>
    </source>
</evidence>
<dbReference type="GO" id="GO:0005886">
    <property type="term" value="C:plasma membrane"/>
    <property type="evidence" value="ECO:0007669"/>
    <property type="project" value="UniProtKB-SubCell"/>
</dbReference>
<evidence type="ECO:0000313" key="9">
    <source>
        <dbReference type="EMBL" id="OGY46540.1"/>
    </source>
</evidence>
<evidence type="ECO:0000256" key="7">
    <source>
        <dbReference type="ARBA" id="ARBA00023136"/>
    </source>
</evidence>
<evidence type="ECO:0000256" key="2">
    <source>
        <dbReference type="ARBA" id="ARBA00009142"/>
    </source>
</evidence>
<accession>A0A1G1Y439</accession>
<dbReference type="STRING" id="1797535.A2744_03790"/>
<evidence type="ECO:0000256" key="1">
    <source>
        <dbReference type="ARBA" id="ARBA00004651"/>
    </source>
</evidence>
<evidence type="ECO:0000256" key="8">
    <source>
        <dbReference type="RuleBase" id="RU363041"/>
    </source>
</evidence>
<dbReference type="PANTHER" id="PTHR30269">
    <property type="entry name" value="TRANSMEMBRANE PROTEIN YFCA"/>
    <property type="match status" value="1"/>
</dbReference>
<keyword evidence="5 8" id="KW-0812">Transmembrane</keyword>
<evidence type="ECO:0000256" key="3">
    <source>
        <dbReference type="ARBA" id="ARBA00022448"/>
    </source>
</evidence>
<sequence length="239" mass="25254">MEISLIIILTIVASAIGTVTGFGTSTIMIPALALFLPPVEAIFLVSIIHWFGNVWKVTLFRSGLNWRLVGLFGLTGLLTSYLGASVTLNVDNAVLLRGLGIFFAAYAVFLLLQSKLKVPASLGMALLGGSLSGFFAGMFGIGGAIRSAFLTIFDLPKSVYIATAGAIGLMVDLTRVVTYIAGGISLSPALSYGLIIFIPVSLLGAYVGKLVVNKISQQQFRAVIAVLIFVIGIKLIIWP</sequence>
<comment type="caution">
    <text evidence="9">The sequence shown here is derived from an EMBL/GenBank/DDBJ whole genome shotgun (WGS) entry which is preliminary data.</text>
</comment>
<dbReference type="InterPro" id="IPR052017">
    <property type="entry name" value="TSUP"/>
</dbReference>
<gene>
    <name evidence="9" type="ORF">A2744_03790</name>
</gene>
<dbReference type="InterPro" id="IPR002781">
    <property type="entry name" value="TM_pro_TauE-like"/>
</dbReference>
<protein>
    <recommendedName>
        <fullName evidence="8">Probable membrane transporter protein</fullName>
    </recommendedName>
</protein>
<feature type="transmembrane region" description="Helical" evidence="8">
    <location>
        <begin position="124"/>
        <end position="153"/>
    </location>
</feature>